<dbReference type="RefSeq" id="WP_005803551.1">
    <property type="nucleotide sequence ID" value="NZ_AMST01000130.1"/>
</dbReference>
<keyword evidence="1" id="KW-0472">Membrane</keyword>
<comment type="caution">
    <text evidence="2">The sequence shown here is derived from an EMBL/GenBank/DDBJ whole genome shotgun (WGS) entry which is preliminary data.</text>
</comment>
<dbReference type="EMBL" id="JAEFCT010000005">
    <property type="protein sequence ID" value="MBK1444449.1"/>
    <property type="molecule type" value="Genomic_DNA"/>
</dbReference>
<sequence length="76" mass="9044">MIDLMPTDAKSKLREIRIVKAFIIFALVLSLLILYIEYQKYGHINWKFVFIASICVIYDFDLNNKIKELKVQIKSY</sequence>
<dbReference type="AlphaFoldDB" id="A0A1C2S4A6"/>
<evidence type="ECO:0000256" key="1">
    <source>
        <dbReference type="SAM" id="Phobius"/>
    </source>
</evidence>
<reference evidence="2" key="1">
    <citation type="submission" date="2020-12" db="EMBL/GenBank/DDBJ databases">
        <authorList>
            <person name="Chopjitt P."/>
        </authorList>
    </citation>
    <scope>NUCLEOTIDE SEQUENCE</scope>
    <source>
        <strain evidence="2">AP1</strain>
    </source>
</reference>
<dbReference type="Proteomes" id="UP000660083">
    <property type="component" value="Unassembled WGS sequence"/>
</dbReference>
<feature type="transmembrane region" description="Helical" evidence="1">
    <location>
        <begin position="21"/>
        <end position="38"/>
    </location>
</feature>
<evidence type="ECO:0000313" key="2">
    <source>
        <dbReference type="EMBL" id="MBK1444449.1"/>
    </source>
</evidence>
<protein>
    <submittedName>
        <fullName evidence="2">Uncharacterized protein</fullName>
    </submittedName>
</protein>
<proteinExistence type="predicted"/>
<keyword evidence="1" id="KW-1133">Transmembrane helix</keyword>
<gene>
    <name evidence="2" type="ORF">JDA50_08340</name>
</gene>
<evidence type="ECO:0000313" key="3">
    <source>
        <dbReference type="Proteomes" id="UP000660083"/>
    </source>
</evidence>
<accession>A0A1C2S4A6</accession>
<name>A0A1C2S4A6_ACIPI</name>
<organism evidence="2 3">
    <name type="scientific">Acinetobacter pittii</name>
    <name type="common">Acinetobacter genomosp. 3</name>
    <dbReference type="NCBI Taxonomy" id="48296"/>
    <lineage>
        <taxon>Bacteria</taxon>
        <taxon>Pseudomonadati</taxon>
        <taxon>Pseudomonadota</taxon>
        <taxon>Gammaproteobacteria</taxon>
        <taxon>Moraxellales</taxon>
        <taxon>Moraxellaceae</taxon>
        <taxon>Acinetobacter</taxon>
        <taxon>Acinetobacter calcoaceticus/baumannii complex</taxon>
    </lineage>
</organism>
<keyword evidence="1" id="KW-0812">Transmembrane</keyword>